<sequence>MIPDIKDTKKDRVARPSPCHSSTGSCGVLTMSIQCCSCGPLAYMKGPNTSTPSRAGGSGTAIKTDPSQGRIVFHCPCLENKAVAELGVGPRAPGLGLAGPPVVREQPELHQHDVAMKTGREVAKAEQGDHELLAAVSVLHREAETGGHAGRRCHHLVQRRNRVETGHHRPHWEQS</sequence>
<feature type="compositionally biased region" description="Basic and acidic residues" evidence="1">
    <location>
        <begin position="1"/>
        <end position="14"/>
    </location>
</feature>
<gene>
    <name evidence="2" type="ORF">FQN60_002944</name>
</gene>
<dbReference type="Proteomes" id="UP000327493">
    <property type="component" value="Chromosome 21"/>
</dbReference>
<feature type="region of interest" description="Disordered" evidence="1">
    <location>
        <begin position="1"/>
        <end position="24"/>
    </location>
</feature>
<evidence type="ECO:0000256" key="1">
    <source>
        <dbReference type="SAM" id="MobiDB-lite"/>
    </source>
</evidence>
<dbReference type="AlphaFoldDB" id="A0A5J5CKX1"/>
<reference evidence="2 3" key="1">
    <citation type="submission" date="2019-08" db="EMBL/GenBank/DDBJ databases">
        <title>A chromosome-level genome assembly, high-density linkage maps, and genome scans reveal the genomic architecture of hybrid incompatibilities underlying speciation via character displacement in darters (Percidae: Etheostominae).</title>
        <authorList>
            <person name="Moran R.L."/>
            <person name="Catchen J.M."/>
            <person name="Fuller R.C."/>
        </authorList>
    </citation>
    <scope>NUCLEOTIDE SEQUENCE [LARGE SCALE GENOMIC DNA]</scope>
    <source>
        <strain evidence="2">EspeVRDwgs_2016</strain>
        <tissue evidence="2">Muscle</tissue>
    </source>
</reference>
<proteinExistence type="predicted"/>
<dbReference type="EMBL" id="VOFY01000021">
    <property type="protein sequence ID" value="KAA8581363.1"/>
    <property type="molecule type" value="Genomic_DNA"/>
</dbReference>
<accession>A0A5J5CKX1</accession>
<comment type="caution">
    <text evidence="2">The sequence shown here is derived from an EMBL/GenBank/DDBJ whole genome shotgun (WGS) entry which is preliminary data.</text>
</comment>
<name>A0A5J5CKX1_9PERO</name>
<organism evidence="2 3">
    <name type="scientific">Etheostoma spectabile</name>
    <name type="common">orangethroat darter</name>
    <dbReference type="NCBI Taxonomy" id="54343"/>
    <lineage>
        <taxon>Eukaryota</taxon>
        <taxon>Metazoa</taxon>
        <taxon>Chordata</taxon>
        <taxon>Craniata</taxon>
        <taxon>Vertebrata</taxon>
        <taxon>Euteleostomi</taxon>
        <taxon>Actinopterygii</taxon>
        <taxon>Neopterygii</taxon>
        <taxon>Teleostei</taxon>
        <taxon>Neoteleostei</taxon>
        <taxon>Acanthomorphata</taxon>
        <taxon>Eupercaria</taxon>
        <taxon>Perciformes</taxon>
        <taxon>Percoidei</taxon>
        <taxon>Percidae</taxon>
        <taxon>Etheostomatinae</taxon>
        <taxon>Etheostoma</taxon>
    </lineage>
</organism>
<protein>
    <submittedName>
        <fullName evidence="2">Uncharacterized protein</fullName>
    </submittedName>
</protein>
<keyword evidence="3" id="KW-1185">Reference proteome</keyword>
<evidence type="ECO:0000313" key="3">
    <source>
        <dbReference type="Proteomes" id="UP000327493"/>
    </source>
</evidence>
<evidence type="ECO:0000313" key="2">
    <source>
        <dbReference type="EMBL" id="KAA8581363.1"/>
    </source>
</evidence>
<dbReference type="PROSITE" id="PS51257">
    <property type="entry name" value="PROKAR_LIPOPROTEIN"/>
    <property type="match status" value="1"/>
</dbReference>